<keyword evidence="2" id="KW-0479">Metal-binding</keyword>
<dbReference type="PANTHER" id="PTHR42693:SF33">
    <property type="entry name" value="ARYLSULFATASE"/>
    <property type="match status" value="1"/>
</dbReference>
<dbReference type="AlphaFoldDB" id="A0A8F9TV92"/>
<proteinExistence type="inferred from homology"/>
<dbReference type="InterPro" id="IPR024607">
    <property type="entry name" value="Sulfatase_CS"/>
</dbReference>
<evidence type="ECO:0000256" key="1">
    <source>
        <dbReference type="ARBA" id="ARBA00008779"/>
    </source>
</evidence>
<gene>
    <name evidence="6" type="ORF">K0B96_15155</name>
</gene>
<dbReference type="GO" id="GO:0004065">
    <property type="term" value="F:arylsulfatase activity"/>
    <property type="evidence" value="ECO:0007669"/>
    <property type="project" value="TreeGrafter"/>
</dbReference>
<accession>A0A8F9TV92</accession>
<feature type="domain" description="Sulfatase N-terminal" evidence="5">
    <location>
        <begin position="17"/>
        <end position="353"/>
    </location>
</feature>
<protein>
    <submittedName>
        <fullName evidence="6">Sulfatase-like hydrolase/transferase</fullName>
    </submittedName>
</protein>
<dbReference type="KEGG" id="ole:K0B96_15155"/>
<dbReference type="Gene3D" id="3.40.720.10">
    <property type="entry name" value="Alkaline Phosphatase, subunit A"/>
    <property type="match status" value="1"/>
</dbReference>
<evidence type="ECO:0000256" key="2">
    <source>
        <dbReference type="ARBA" id="ARBA00022723"/>
    </source>
</evidence>
<evidence type="ECO:0000259" key="5">
    <source>
        <dbReference type="Pfam" id="PF00884"/>
    </source>
</evidence>
<keyword evidence="3 6" id="KW-0378">Hydrolase</keyword>
<dbReference type="EMBL" id="CP080507">
    <property type="protein sequence ID" value="QYM78621.1"/>
    <property type="molecule type" value="Genomic_DNA"/>
</dbReference>
<dbReference type="Proteomes" id="UP000825051">
    <property type="component" value="Chromosome"/>
</dbReference>
<comment type="similarity">
    <text evidence="1">Belongs to the sulfatase family.</text>
</comment>
<dbReference type="InterPro" id="IPR050738">
    <property type="entry name" value="Sulfatase"/>
</dbReference>
<dbReference type="PROSITE" id="PS00523">
    <property type="entry name" value="SULFATASE_1"/>
    <property type="match status" value="1"/>
</dbReference>
<dbReference type="RefSeq" id="WP_220161725.1">
    <property type="nucleotide sequence ID" value="NZ_CP080507.1"/>
</dbReference>
<evidence type="ECO:0000256" key="4">
    <source>
        <dbReference type="ARBA" id="ARBA00022837"/>
    </source>
</evidence>
<dbReference type="Pfam" id="PF00884">
    <property type="entry name" value="Sulfatase"/>
    <property type="match status" value="1"/>
</dbReference>
<name>A0A8F9TV92_9BACT</name>
<evidence type="ECO:0000313" key="6">
    <source>
        <dbReference type="EMBL" id="QYM78621.1"/>
    </source>
</evidence>
<dbReference type="PANTHER" id="PTHR42693">
    <property type="entry name" value="ARYLSULFATASE FAMILY MEMBER"/>
    <property type="match status" value="1"/>
</dbReference>
<evidence type="ECO:0000256" key="3">
    <source>
        <dbReference type="ARBA" id="ARBA00022801"/>
    </source>
</evidence>
<organism evidence="6 7">
    <name type="scientific">Horticoccus luteus</name>
    <dbReference type="NCBI Taxonomy" id="2862869"/>
    <lineage>
        <taxon>Bacteria</taxon>
        <taxon>Pseudomonadati</taxon>
        <taxon>Verrucomicrobiota</taxon>
        <taxon>Opitutia</taxon>
        <taxon>Opitutales</taxon>
        <taxon>Opitutaceae</taxon>
        <taxon>Horticoccus</taxon>
    </lineage>
</organism>
<reference evidence="6" key="1">
    <citation type="submission" date="2021-08" db="EMBL/GenBank/DDBJ databases">
        <title>Genome of a novel bacterium of the phylum Verrucomicrobia, Oleiharenicola sp. KSB-15.</title>
        <authorList>
            <person name="Chung J.-H."/>
            <person name="Ahn J.-H."/>
            <person name="Yoon Y."/>
            <person name="Kim D.-Y."/>
            <person name="An S.-H."/>
            <person name="Park I."/>
            <person name="Yeon J."/>
        </authorList>
    </citation>
    <scope>NUCLEOTIDE SEQUENCE</scope>
    <source>
        <strain evidence="6">KSB-15</strain>
    </source>
</reference>
<dbReference type="InterPro" id="IPR017850">
    <property type="entry name" value="Alkaline_phosphatase_core_sf"/>
</dbReference>
<dbReference type="GO" id="GO:0046872">
    <property type="term" value="F:metal ion binding"/>
    <property type="evidence" value="ECO:0007669"/>
    <property type="project" value="UniProtKB-KW"/>
</dbReference>
<dbReference type="InterPro" id="IPR000917">
    <property type="entry name" value="Sulfatase_N"/>
</dbReference>
<keyword evidence="4" id="KW-0106">Calcium</keyword>
<dbReference type="SUPFAM" id="SSF53649">
    <property type="entry name" value="Alkaline phosphatase-like"/>
    <property type="match status" value="1"/>
</dbReference>
<evidence type="ECO:0000313" key="7">
    <source>
        <dbReference type="Proteomes" id="UP000825051"/>
    </source>
</evidence>
<keyword evidence="7" id="KW-1185">Reference proteome</keyword>
<sequence>MAAPSPFPAPSSGRPPPNVVFIIADDHRHDALGVCGHPAVRTPHLDALARRGTHFARTYQMGGLIAAVCSPARAALLTGCNVIRADAAPSPSSQPDRLVALAPDLTTLPERFRAAGYETFITGKWHNDPAALQRSFTGGRRIFFGGMSDHHHVPLRDYSPTGDYSAPPYYEAGFSTELFCRAAEEFIQQPRGPFFLYLALTSPHDPRTPPPEFATLYPPADIPLPANFLPDHPFDNGEIAIRDERLADHPLQPDVLRAHLAAYYGMISHHDAQLSRVFTALREAGLESNTLVVYVSDHGLSLGSHGLLGKQNLYEESVRVPLLLAGPGVTAGRTETAPVYSLDLFSTLPALAGLPAAPAHDSRPLPLTASTPDGRRHFVFALYKDCQRMVSDGRWKLIRYYVHGQERRQLFDLDNDPAELTDLSTVAAHQPVIHRLLARLNAWQSSIGDRWLPPALLPGDVDSDLVA</sequence>